<keyword evidence="2" id="KW-0732">Signal</keyword>
<dbReference type="Pfam" id="PF14905">
    <property type="entry name" value="OMP_b-brl_3"/>
    <property type="match status" value="1"/>
</dbReference>
<dbReference type="SUPFAM" id="SSF56935">
    <property type="entry name" value="Porins"/>
    <property type="match status" value="1"/>
</dbReference>
<protein>
    <submittedName>
        <fullName evidence="4">Outer membrane beta-barrel protein</fullName>
    </submittedName>
</protein>
<feature type="chain" id="PRO_5037367254" evidence="2">
    <location>
        <begin position="20"/>
        <end position="731"/>
    </location>
</feature>
<feature type="region of interest" description="Disordered" evidence="1">
    <location>
        <begin position="362"/>
        <end position="387"/>
    </location>
</feature>
<dbReference type="RefSeq" id="WP_205106010.1">
    <property type="nucleotide sequence ID" value="NZ_JACJJG010000169.1"/>
</dbReference>
<proteinExistence type="predicted"/>
<organism evidence="4 5">
    <name type="scientific">Marseilla massiliensis</name>
    <dbReference type="NCBI Taxonomy" id="1841864"/>
    <lineage>
        <taxon>Bacteria</taxon>
        <taxon>Pseudomonadati</taxon>
        <taxon>Bacteroidota</taxon>
        <taxon>Bacteroidia</taxon>
        <taxon>Bacteroidales</taxon>
        <taxon>Prevotellaceae</taxon>
        <taxon>Marseilla</taxon>
    </lineage>
</organism>
<evidence type="ECO:0000259" key="3">
    <source>
        <dbReference type="Pfam" id="PF14905"/>
    </source>
</evidence>
<accession>A0A938WXM5</accession>
<comment type="caution">
    <text evidence="4">The sequence shown here is derived from an EMBL/GenBank/DDBJ whole genome shotgun (WGS) entry which is preliminary data.</text>
</comment>
<sequence length="731" mass="82962">MRKILVSFLLLSVCLTMKAQTAADDSLRLDSIVRTLPEVMVSGERPVVKVRGGALVYDVNRLPGNTTTDNAYDALKALPGVVETDGSLTLGGRAVTVIMDGQVTNLSQEQLTQVLKSVPKDRVGDVEVMYNAPEKYQVRGACININFKHETAERQMLTGEVFGLYDQSHHAAFQERATVVYSGKKLSADLMYSHDHGDSYGTREITTHHALNDGTVHDIQSFERTLGTGHNHKFRLSAGYNFSDNHRLSLSYYGNYATTDNRQRMSGSITGRNDLDSKPWLHDVSLDYKLPFGTNVGAEYTYYNSPQTQRLSSVLTDRELNYLVDNRQRLDIWRVYAKQEHTLKGGWGLNYGASYLRSTDNSRQEYEELTNRQGTSRQGDMPSLLSSSDDTNLLVDLSARYLSAETSPLVDLSTRNLSTKKIENTVNLYAGFNKNFNNKVIIDASLAAEYYNSTAWNEWNWLPTLNVTYLPAEGPVLQLGVGSSTNYPEYWAVQDFITYSNGGYDQIVGNPELKPSHEYQANLTYVLKNKYVFTGWFSYTDDHFMQTLYQRPDELTETFRWVNFDFQQQAGLMATVPLKLGGWYSGNFTAMGIWMKHKDSDFYDIPFDRSKLLGIFSLKNEFTISKNPEIVLSLNGQVQTKAIQGNYDLPAAGRVDAAVQLRFLKNKRATLKVYCNDIFETSHIDPYIRFRGQDFNMKMSSFRHVGVTFSYAFGSYKEKEHKEIDTSRFMK</sequence>
<evidence type="ECO:0000256" key="2">
    <source>
        <dbReference type="SAM" id="SignalP"/>
    </source>
</evidence>
<feature type="signal peptide" evidence="2">
    <location>
        <begin position="1"/>
        <end position="19"/>
    </location>
</feature>
<feature type="domain" description="Outer membrane protein beta-barrel" evidence="3">
    <location>
        <begin position="423"/>
        <end position="711"/>
    </location>
</feature>
<dbReference type="InterPro" id="IPR041700">
    <property type="entry name" value="OMP_b-brl_3"/>
</dbReference>
<evidence type="ECO:0000313" key="5">
    <source>
        <dbReference type="Proteomes" id="UP000706891"/>
    </source>
</evidence>
<evidence type="ECO:0000313" key="4">
    <source>
        <dbReference type="EMBL" id="MBM6674959.1"/>
    </source>
</evidence>
<gene>
    <name evidence="4" type="ORF">H6A34_13940</name>
</gene>
<evidence type="ECO:0000256" key="1">
    <source>
        <dbReference type="SAM" id="MobiDB-lite"/>
    </source>
</evidence>
<dbReference type="Proteomes" id="UP000706891">
    <property type="component" value="Unassembled WGS sequence"/>
</dbReference>
<keyword evidence="5" id="KW-1185">Reference proteome</keyword>
<dbReference type="AlphaFoldDB" id="A0A938WXM5"/>
<dbReference type="EMBL" id="JACJJG010000169">
    <property type="protein sequence ID" value="MBM6674959.1"/>
    <property type="molecule type" value="Genomic_DNA"/>
</dbReference>
<name>A0A938WXM5_9BACT</name>
<reference evidence="4" key="1">
    <citation type="submission" date="2020-08" db="EMBL/GenBank/DDBJ databases">
        <authorList>
            <person name="Cejkova D."/>
            <person name="Kubasova T."/>
            <person name="Jahodarova E."/>
            <person name="Rychlik I."/>
        </authorList>
    </citation>
    <scope>NUCLEOTIDE SEQUENCE</scope>
    <source>
        <strain evidence="4">An824</strain>
    </source>
</reference>
<reference evidence="4" key="2">
    <citation type="journal article" date="2021" name="Sci. Rep.">
        <title>The distribution of antibiotic resistance genes in chicken gut microbiota commensals.</title>
        <authorList>
            <person name="Juricova H."/>
            <person name="Matiasovicova J."/>
            <person name="Kubasova T."/>
            <person name="Cejkova D."/>
            <person name="Rychlik I."/>
        </authorList>
    </citation>
    <scope>NUCLEOTIDE SEQUENCE</scope>
    <source>
        <strain evidence="4">An824</strain>
    </source>
</reference>